<sequence length="164" mass="16862">MIEDAALLARAETLLRAYETAGLRIATAESCTGGLVAALLTAIAGSSAVVERGFVTYSNEAKTDLIGVPEEMLRAHGAVSEPTARAMAKGALAASRADVAVSITGIAGPGGGTPDKPVGLVHFGLARGNGEARHQERRYGPLCRGEIRRRAVEDALSLLEGILG</sequence>
<dbReference type="Gene3D" id="3.90.950.20">
    <property type="entry name" value="CinA-like"/>
    <property type="match status" value="1"/>
</dbReference>
<proteinExistence type="predicted"/>
<dbReference type="InterPro" id="IPR008136">
    <property type="entry name" value="CinA_C"/>
</dbReference>
<dbReference type="SUPFAM" id="SSF142433">
    <property type="entry name" value="CinA-like"/>
    <property type="match status" value="1"/>
</dbReference>
<gene>
    <name evidence="2" type="ORF">MGN01_35800</name>
</gene>
<reference evidence="2 3" key="1">
    <citation type="submission" date="2019-07" db="EMBL/GenBank/DDBJ databases">
        <title>Whole genome shotgun sequence of Methylobacterium gnaphalii NBRC 107716.</title>
        <authorList>
            <person name="Hosoyama A."/>
            <person name="Uohara A."/>
            <person name="Ohji S."/>
            <person name="Ichikawa N."/>
        </authorList>
    </citation>
    <scope>NUCLEOTIDE SEQUENCE [LARGE SCALE GENOMIC DNA]</scope>
    <source>
        <strain evidence="2 3">NBRC 107716</strain>
    </source>
</reference>
<name>A0A512JP45_9HYPH</name>
<dbReference type="OrthoDB" id="9801454at2"/>
<keyword evidence="3" id="KW-1185">Reference proteome</keyword>
<protein>
    <submittedName>
        <fullName evidence="2">Competence damage-inducible protein A</fullName>
    </submittedName>
</protein>
<accession>A0A512JP45</accession>
<dbReference type="EMBL" id="BJZV01000022">
    <property type="protein sequence ID" value="GEP11735.1"/>
    <property type="molecule type" value="Genomic_DNA"/>
</dbReference>
<dbReference type="InterPro" id="IPR036653">
    <property type="entry name" value="CinA-like_C"/>
</dbReference>
<comment type="caution">
    <text evidence="2">The sequence shown here is derived from an EMBL/GenBank/DDBJ whole genome shotgun (WGS) entry which is preliminary data.</text>
</comment>
<dbReference type="Pfam" id="PF02464">
    <property type="entry name" value="CinA"/>
    <property type="match status" value="1"/>
</dbReference>
<evidence type="ECO:0000313" key="3">
    <source>
        <dbReference type="Proteomes" id="UP000321750"/>
    </source>
</evidence>
<dbReference type="RefSeq" id="WP_147048144.1">
    <property type="nucleotide sequence ID" value="NZ_BJZV01000022.1"/>
</dbReference>
<evidence type="ECO:0000259" key="1">
    <source>
        <dbReference type="Pfam" id="PF02464"/>
    </source>
</evidence>
<organism evidence="2 3">
    <name type="scientific">Methylobacterium gnaphalii</name>
    <dbReference type="NCBI Taxonomy" id="1010610"/>
    <lineage>
        <taxon>Bacteria</taxon>
        <taxon>Pseudomonadati</taxon>
        <taxon>Pseudomonadota</taxon>
        <taxon>Alphaproteobacteria</taxon>
        <taxon>Hyphomicrobiales</taxon>
        <taxon>Methylobacteriaceae</taxon>
        <taxon>Methylobacterium</taxon>
    </lineage>
</organism>
<dbReference type="AlphaFoldDB" id="A0A512JP45"/>
<dbReference type="Proteomes" id="UP000321750">
    <property type="component" value="Unassembled WGS sequence"/>
</dbReference>
<feature type="domain" description="CinA C-terminal" evidence="1">
    <location>
        <begin position="11"/>
        <end position="161"/>
    </location>
</feature>
<evidence type="ECO:0000313" key="2">
    <source>
        <dbReference type="EMBL" id="GEP11735.1"/>
    </source>
</evidence>
<dbReference type="NCBIfam" id="TIGR00199">
    <property type="entry name" value="PncC_domain"/>
    <property type="match status" value="1"/>
</dbReference>